<evidence type="ECO:0000256" key="2">
    <source>
        <dbReference type="SAM" id="SignalP"/>
    </source>
</evidence>
<dbReference type="SUPFAM" id="SSF54117">
    <property type="entry name" value="Interleukin 8-like chemokines"/>
    <property type="match status" value="1"/>
</dbReference>
<dbReference type="Gene3D" id="2.40.50.40">
    <property type="match status" value="1"/>
</dbReference>
<dbReference type="OrthoDB" id="9447832at2759"/>
<feature type="chain" id="PRO_5044652725" evidence="2">
    <location>
        <begin position="20"/>
        <end position="95"/>
    </location>
</feature>
<dbReference type="Proteomes" id="UP000515152">
    <property type="component" value="Chromosome 22"/>
</dbReference>
<dbReference type="SMART" id="SM00199">
    <property type="entry name" value="SCY"/>
    <property type="match status" value="1"/>
</dbReference>
<dbReference type="AlphaFoldDB" id="A0A6P8EIC5"/>
<name>A0A6P8EIC5_CLUHA</name>
<feature type="domain" description="Chemokine interleukin-8-like" evidence="3">
    <location>
        <begin position="30"/>
        <end position="88"/>
    </location>
</feature>
<evidence type="ECO:0000256" key="1">
    <source>
        <dbReference type="ARBA" id="ARBA00022514"/>
    </source>
</evidence>
<dbReference type="GeneID" id="116218386"/>
<dbReference type="GO" id="GO:0006955">
    <property type="term" value="P:immune response"/>
    <property type="evidence" value="ECO:0007669"/>
    <property type="project" value="InterPro"/>
</dbReference>
<reference evidence="5 6" key="1">
    <citation type="submission" date="2025-04" db="UniProtKB">
        <authorList>
            <consortium name="RefSeq"/>
        </authorList>
    </citation>
    <scope>IDENTIFICATION</scope>
</reference>
<evidence type="ECO:0000259" key="3">
    <source>
        <dbReference type="SMART" id="SM00199"/>
    </source>
</evidence>
<dbReference type="GO" id="GO:0005615">
    <property type="term" value="C:extracellular space"/>
    <property type="evidence" value="ECO:0007669"/>
    <property type="project" value="UniProtKB-KW"/>
</dbReference>
<dbReference type="InterPro" id="IPR036048">
    <property type="entry name" value="Interleukin_8-like_sf"/>
</dbReference>
<dbReference type="PANTHER" id="PTHR12015">
    <property type="entry name" value="SMALL INDUCIBLE CYTOKINE A"/>
    <property type="match status" value="1"/>
</dbReference>
<organism evidence="4 6">
    <name type="scientific">Clupea harengus</name>
    <name type="common">Atlantic herring</name>
    <dbReference type="NCBI Taxonomy" id="7950"/>
    <lineage>
        <taxon>Eukaryota</taxon>
        <taxon>Metazoa</taxon>
        <taxon>Chordata</taxon>
        <taxon>Craniata</taxon>
        <taxon>Vertebrata</taxon>
        <taxon>Euteleostomi</taxon>
        <taxon>Actinopterygii</taxon>
        <taxon>Neopterygii</taxon>
        <taxon>Teleostei</taxon>
        <taxon>Clupei</taxon>
        <taxon>Clupeiformes</taxon>
        <taxon>Clupeoidei</taxon>
        <taxon>Clupeidae</taxon>
        <taxon>Clupea</taxon>
    </lineage>
</organism>
<protein>
    <submittedName>
        <fullName evidence="5">C-C motif chemokine 2-like isoform X1</fullName>
    </submittedName>
    <submittedName>
        <fullName evidence="6">C-C motif chemokine 2-like isoform X2</fullName>
    </submittedName>
</protein>
<evidence type="ECO:0000313" key="4">
    <source>
        <dbReference type="Proteomes" id="UP000515152"/>
    </source>
</evidence>
<keyword evidence="1" id="KW-0202">Cytokine</keyword>
<evidence type="ECO:0000313" key="5">
    <source>
        <dbReference type="RefSeq" id="XP_031415782.1"/>
    </source>
</evidence>
<dbReference type="CDD" id="cd00272">
    <property type="entry name" value="Chemokine_CC"/>
    <property type="match status" value="1"/>
</dbReference>
<feature type="signal peptide" evidence="2">
    <location>
        <begin position="1"/>
        <end position="19"/>
    </location>
</feature>
<dbReference type="GO" id="GO:0008009">
    <property type="term" value="F:chemokine activity"/>
    <property type="evidence" value="ECO:0007669"/>
    <property type="project" value="InterPro"/>
</dbReference>
<dbReference type="InterPro" id="IPR001811">
    <property type="entry name" value="Chemokine_IL8-like_dom"/>
</dbReference>
<dbReference type="KEGG" id="char:116218386"/>
<gene>
    <name evidence="5 6" type="primary">LOC116218386</name>
</gene>
<proteinExistence type="predicted"/>
<keyword evidence="4" id="KW-1185">Reference proteome</keyword>
<dbReference type="RefSeq" id="XP_031415782.1">
    <property type="nucleotide sequence ID" value="XM_031559922.1"/>
</dbReference>
<dbReference type="InterPro" id="IPR039809">
    <property type="entry name" value="Chemokine_b/g/d"/>
</dbReference>
<evidence type="ECO:0000313" key="6">
    <source>
        <dbReference type="RefSeq" id="XP_031415783.1"/>
    </source>
</evidence>
<keyword evidence="2" id="KW-0732">Signal</keyword>
<accession>A0A6P8EIC5</accession>
<dbReference type="Pfam" id="PF00048">
    <property type="entry name" value="IL8"/>
    <property type="match status" value="1"/>
</dbReference>
<dbReference type="RefSeq" id="XP_031415783.1">
    <property type="nucleotide sequence ID" value="XM_031559923.2"/>
</dbReference>
<dbReference type="PANTHER" id="PTHR12015:SF108">
    <property type="entry name" value="C-C MOTIF CHEMOKINE 20"/>
    <property type="match status" value="1"/>
</dbReference>
<sequence>MAKITVSLCALLGLLLVLASEGETRVGTPSRGCCTRFIKDLPLNRIRGFIEERQGICRLKAVKFITVKGKVVCANPNDQWVKDAKEFIRTPTVAP</sequence>